<dbReference type="EMBL" id="CATNWA010016873">
    <property type="protein sequence ID" value="CAI9596018.1"/>
    <property type="molecule type" value="Genomic_DNA"/>
</dbReference>
<comment type="caution">
    <text evidence="1">The sequence shown here is derived from an EMBL/GenBank/DDBJ whole genome shotgun (WGS) entry which is preliminary data.</text>
</comment>
<proteinExistence type="predicted"/>
<name>A0ABN9FHA2_9NEOB</name>
<keyword evidence="2" id="KW-1185">Reference proteome</keyword>
<gene>
    <name evidence="1" type="ORF">SPARVUS_LOCUS12000092</name>
</gene>
<evidence type="ECO:0000313" key="1">
    <source>
        <dbReference type="EMBL" id="CAI9596018.1"/>
    </source>
</evidence>
<organism evidence="1 2">
    <name type="scientific">Staurois parvus</name>
    <dbReference type="NCBI Taxonomy" id="386267"/>
    <lineage>
        <taxon>Eukaryota</taxon>
        <taxon>Metazoa</taxon>
        <taxon>Chordata</taxon>
        <taxon>Craniata</taxon>
        <taxon>Vertebrata</taxon>
        <taxon>Euteleostomi</taxon>
        <taxon>Amphibia</taxon>
        <taxon>Batrachia</taxon>
        <taxon>Anura</taxon>
        <taxon>Neobatrachia</taxon>
        <taxon>Ranoidea</taxon>
        <taxon>Ranidae</taxon>
        <taxon>Staurois</taxon>
    </lineage>
</organism>
<evidence type="ECO:0000313" key="2">
    <source>
        <dbReference type="Proteomes" id="UP001162483"/>
    </source>
</evidence>
<dbReference type="Proteomes" id="UP001162483">
    <property type="component" value="Unassembled WGS sequence"/>
</dbReference>
<reference evidence="1" key="1">
    <citation type="submission" date="2023-05" db="EMBL/GenBank/DDBJ databases">
        <authorList>
            <person name="Stuckert A."/>
        </authorList>
    </citation>
    <scope>NUCLEOTIDE SEQUENCE</scope>
</reference>
<sequence>MLALIFKCKCQPFFFLHYSSQLRSHFPQSYRKLCIL</sequence>
<protein>
    <submittedName>
        <fullName evidence="1">Uncharacterized protein</fullName>
    </submittedName>
</protein>
<accession>A0ABN9FHA2</accession>